<evidence type="ECO:0000313" key="3">
    <source>
        <dbReference type="Proteomes" id="UP001595824"/>
    </source>
</evidence>
<gene>
    <name evidence="2" type="ORF">ACFPC0_24635</name>
</gene>
<dbReference type="SUPFAM" id="SSF53187">
    <property type="entry name" value="Zn-dependent exopeptidases"/>
    <property type="match status" value="1"/>
</dbReference>
<name>A0ABV8TKE4_9ACTN</name>
<accession>A0ABV8TKE4</accession>
<dbReference type="Gene3D" id="3.40.630.10">
    <property type="entry name" value="Zn peptidases"/>
    <property type="match status" value="1"/>
</dbReference>
<sequence>MTDDTWAPFPDADAARLRRDVEFLAAGPRGRRRAPGAMERAEEYVRARLAGAGWQVERQPFDLRWRIGATDRHGHRALVWKPRLHRRLRGANLIAVLPGAPAGPTALVGAHLDTVDGSPGADDNASGVAVLLETARLLAALPAPPPVALAVFDMEELGLIGARHAARVLSRDGLGGTGGRRDIAGMICLESVGYFDDAPGSQRLPAGFATAFPGTAAATRADGHRGDFTLVVHRRSSAAAAAHWQRAAAATPAGLRGLLLRDPRPDGPAGLLIGLAVPPANHLGRSDHAPFWNRRIPALMLTDTANFRNPHYHRPTDVPATLDYARLAAVTAATAATATAWPHNRF</sequence>
<reference evidence="3" key="1">
    <citation type="journal article" date="2019" name="Int. J. Syst. Evol. Microbiol.">
        <title>The Global Catalogue of Microorganisms (GCM) 10K type strain sequencing project: providing services to taxonomists for standard genome sequencing and annotation.</title>
        <authorList>
            <consortium name="The Broad Institute Genomics Platform"/>
            <consortium name="The Broad Institute Genome Sequencing Center for Infectious Disease"/>
            <person name="Wu L."/>
            <person name="Ma J."/>
        </authorList>
    </citation>
    <scope>NUCLEOTIDE SEQUENCE [LARGE SCALE GENOMIC DNA]</scope>
    <source>
        <strain evidence="3">PCU 347</strain>
    </source>
</reference>
<dbReference type="PANTHER" id="PTHR12147">
    <property type="entry name" value="METALLOPEPTIDASE M28 FAMILY MEMBER"/>
    <property type="match status" value="1"/>
</dbReference>
<dbReference type="EMBL" id="JBHSDP010000024">
    <property type="protein sequence ID" value="MFC4330917.1"/>
    <property type="molecule type" value="Genomic_DNA"/>
</dbReference>
<organism evidence="2 3">
    <name type="scientific">Streptomyces andamanensis</name>
    <dbReference type="NCBI Taxonomy" id="1565035"/>
    <lineage>
        <taxon>Bacteria</taxon>
        <taxon>Bacillati</taxon>
        <taxon>Actinomycetota</taxon>
        <taxon>Actinomycetes</taxon>
        <taxon>Kitasatosporales</taxon>
        <taxon>Streptomycetaceae</taxon>
        <taxon>Streptomyces</taxon>
    </lineage>
</organism>
<feature type="domain" description="Peptidase M28" evidence="1">
    <location>
        <begin position="281"/>
        <end position="336"/>
    </location>
</feature>
<keyword evidence="3" id="KW-1185">Reference proteome</keyword>
<dbReference type="PANTHER" id="PTHR12147:SF26">
    <property type="entry name" value="PEPTIDASE M28 DOMAIN-CONTAINING PROTEIN"/>
    <property type="match status" value="1"/>
</dbReference>
<dbReference type="Pfam" id="PF04389">
    <property type="entry name" value="Peptidase_M28"/>
    <property type="match status" value="2"/>
</dbReference>
<evidence type="ECO:0000313" key="2">
    <source>
        <dbReference type="EMBL" id="MFC4330917.1"/>
    </source>
</evidence>
<dbReference type="InterPro" id="IPR045175">
    <property type="entry name" value="M28_fam"/>
</dbReference>
<dbReference type="Proteomes" id="UP001595824">
    <property type="component" value="Unassembled WGS sequence"/>
</dbReference>
<dbReference type="RefSeq" id="WP_381742010.1">
    <property type="nucleotide sequence ID" value="NZ_JBHSDP010000024.1"/>
</dbReference>
<evidence type="ECO:0000259" key="1">
    <source>
        <dbReference type="Pfam" id="PF04389"/>
    </source>
</evidence>
<protein>
    <submittedName>
        <fullName evidence="2">M28 family peptidase</fullName>
    </submittedName>
</protein>
<dbReference type="InterPro" id="IPR007484">
    <property type="entry name" value="Peptidase_M28"/>
</dbReference>
<proteinExistence type="predicted"/>
<feature type="domain" description="Peptidase M28" evidence="1">
    <location>
        <begin position="92"/>
        <end position="199"/>
    </location>
</feature>
<comment type="caution">
    <text evidence="2">The sequence shown here is derived from an EMBL/GenBank/DDBJ whole genome shotgun (WGS) entry which is preliminary data.</text>
</comment>